<accession>A0A8T0HQZ8</accession>
<evidence type="ECO:0000256" key="1">
    <source>
        <dbReference type="SAM" id="MobiDB-lite"/>
    </source>
</evidence>
<name>A0A8T0HQZ8_CERPU</name>
<evidence type="ECO:0000313" key="3">
    <source>
        <dbReference type="Proteomes" id="UP000822688"/>
    </source>
</evidence>
<evidence type="ECO:0000313" key="2">
    <source>
        <dbReference type="EMBL" id="KAG0572983.1"/>
    </source>
</evidence>
<gene>
    <name evidence="2" type="ORF">KC19_VG138900</name>
</gene>
<comment type="caution">
    <text evidence="2">The sequence shown here is derived from an EMBL/GenBank/DDBJ whole genome shotgun (WGS) entry which is preliminary data.</text>
</comment>
<reference evidence="2" key="1">
    <citation type="submission" date="2020-06" db="EMBL/GenBank/DDBJ databases">
        <title>WGS assembly of Ceratodon purpureus strain R40.</title>
        <authorList>
            <person name="Carey S.B."/>
            <person name="Jenkins J."/>
            <person name="Shu S."/>
            <person name="Lovell J.T."/>
            <person name="Sreedasyam A."/>
            <person name="Maumus F."/>
            <person name="Tiley G.P."/>
            <person name="Fernandez-Pozo N."/>
            <person name="Barry K."/>
            <person name="Chen C."/>
            <person name="Wang M."/>
            <person name="Lipzen A."/>
            <person name="Daum C."/>
            <person name="Saski C.A."/>
            <person name="Payton A.C."/>
            <person name="Mcbreen J.C."/>
            <person name="Conrad R.E."/>
            <person name="Kollar L.M."/>
            <person name="Olsson S."/>
            <person name="Huttunen S."/>
            <person name="Landis J.B."/>
            <person name="Wickett N.J."/>
            <person name="Johnson M.G."/>
            <person name="Rensing S.A."/>
            <person name="Grimwood J."/>
            <person name="Schmutz J."/>
            <person name="Mcdaniel S.F."/>
        </authorList>
    </citation>
    <scope>NUCLEOTIDE SEQUENCE</scope>
    <source>
        <strain evidence="2">R40</strain>
    </source>
</reference>
<protein>
    <submittedName>
        <fullName evidence="2">Uncharacterized protein</fullName>
    </submittedName>
</protein>
<sequence length="141" mass="14817">MRETWRPSGPEFFSSFSKGPENLRERVLKRSYVPGLLGVPGGDFGESPISSCTRASGFGSELLFADPFVRLNLLDASGRTFLGPAISSPSFVTGMASASEGRATLIGGNAGPTVAIPSPLPPPPSIFSGTIPHQKLDTKPR</sequence>
<keyword evidence="3" id="KW-1185">Reference proteome</keyword>
<dbReference type="EMBL" id="CM026426">
    <property type="protein sequence ID" value="KAG0572983.1"/>
    <property type="molecule type" value="Genomic_DNA"/>
</dbReference>
<proteinExistence type="predicted"/>
<dbReference type="Proteomes" id="UP000822688">
    <property type="component" value="Chromosome V"/>
</dbReference>
<organism evidence="2 3">
    <name type="scientific">Ceratodon purpureus</name>
    <name type="common">Fire moss</name>
    <name type="synonym">Dicranum purpureum</name>
    <dbReference type="NCBI Taxonomy" id="3225"/>
    <lineage>
        <taxon>Eukaryota</taxon>
        <taxon>Viridiplantae</taxon>
        <taxon>Streptophyta</taxon>
        <taxon>Embryophyta</taxon>
        <taxon>Bryophyta</taxon>
        <taxon>Bryophytina</taxon>
        <taxon>Bryopsida</taxon>
        <taxon>Dicranidae</taxon>
        <taxon>Pseudoditrichales</taxon>
        <taxon>Ditrichaceae</taxon>
        <taxon>Ceratodon</taxon>
    </lineage>
</organism>
<feature type="region of interest" description="Disordered" evidence="1">
    <location>
        <begin position="121"/>
        <end position="141"/>
    </location>
</feature>
<dbReference type="AlphaFoldDB" id="A0A8T0HQZ8"/>